<protein>
    <recommendedName>
        <fullName evidence="4">Serine/arginine repetitive matrix protein 2</fullName>
    </recommendedName>
</protein>
<keyword evidence="3" id="KW-1185">Reference proteome</keyword>
<sequence length="295" mass="32715">MTTTTTPNTTAPQPEDEDFTTSEGLRALLRRLHEAGPGSWQHDPVAAALMEHAARKYVPLARRHGLDPWEAATAAFDEMRRKGAREADDPWAYVTHGVRVTCIFEERAQGLMCSVHQARRPHISAFHDPERFSDRETPLSDYHPAFHIPDPQTTDDEADEDAAETARRAGKVVEDAIELVSSLDWPADLARAAVEHICTALMRTGSRQAAYENLRRDQHSLALLDLPQSSWTALLRALLGNPHPAYAATSTGRGVLLRLLFEEPPEMLLRDDDLVLTISLAAPTRGRRRAGGEPS</sequence>
<gene>
    <name evidence="2" type="ORF">AB0301_14710</name>
</gene>
<dbReference type="RefSeq" id="WP_366233302.1">
    <property type="nucleotide sequence ID" value="NZ_JBFBMH010000027.1"/>
</dbReference>
<evidence type="ECO:0008006" key="4">
    <source>
        <dbReference type="Google" id="ProtNLM"/>
    </source>
</evidence>
<evidence type="ECO:0000256" key="1">
    <source>
        <dbReference type="SAM" id="MobiDB-lite"/>
    </source>
</evidence>
<name>A0ABV3LK66_9MICO</name>
<reference evidence="2 3" key="1">
    <citation type="submission" date="2024-06" db="EMBL/GenBank/DDBJ databases">
        <title>The Natural Products Discovery Center: Release of the First 8490 Sequenced Strains for Exploring Actinobacteria Biosynthetic Diversity.</title>
        <authorList>
            <person name="Kalkreuter E."/>
            <person name="Kautsar S.A."/>
            <person name="Yang D."/>
            <person name="Bader C.D."/>
            <person name="Teijaro C.N."/>
            <person name="Fluegel L."/>
            <person name="Davis C.M."/>
            <person name="Simpson J.R."/>
            <person name="Lauterbach L."/>
            <person name="Steele A.D."/>
            <person name="Gui C."/>
            <person name="Meng S."/>
            <person name="Li G."/>
            <person name="Viehrig K."/>
            <person name="Ye F."/>
            <person name="Su P."/>
            <person name="Kiefer A.F."/>
            <person name="Nichols A."/>
            <person name="Cepeda A.J."/>
            <person name="Yan W."/>
            <person name="Fan B."/>
            <person name="Jiang Y."/>
            <person name="Adhikari A."/>
            <person name="Zheng C.-J."/>
            <person name="Schuster L."/>
            <person name="Cowan T.M."/>
            <person name="Smanski M.J."/>
            <person name="Chevrette M.G."/>
            <person name="De Carvalho L.P.S."/>
            <person name="Shen B."/>
        </authorList>
    </citation>
    <scope>NUCLEOTIDE SEQUENCE [LARGE SCALE GENOMIC DNA]</scope>
    <source>
        <strain evidence="2 3">NPDC077434</strain>
    </source>
</reference>
<dbReference type="EMBL" id="JBFBMH010000027">
    <property type="protein sequence ID" value="MEW1976309.1"/>
    <property type="molecule type" value="Genomic_DNA"/>
</dbReference>
<evidence type="ECO:0000313" key="2">
    <source>
        <dbReference type="EMBL" id="MEW1976309.1"/>
    </source>
</evidence>
<dbReference type="Proteomes" id="UP001553715">
    <property type="component" value="Unassembled WGS sequence"/>
</dbReference>
<evidence type="ECO:0000313" key="3">
    <source>
        <dbReference type="Proteomes" id="UP001553715"/>
    </source>
</evidence>
<proteinExistence type="predicted"/>
<feature type="region of interest" description="Disordered" evidence="1">
    <location>
        <begin position="1"/>
        <end position="20"/>
    </location>
</feature>
<comment type="caution">
    <text evidence="2">The sequence shown here is derived from an EMBL/GenBank/DDBJ whole genome shotgun (WGS) entry which is preliminary data.</text>
</comment>
<accession>A0ABV3LK66</accession>
<organism evidence="2 3">
    <name type="scientific">Microbacterium profundi</name>
    <dbReference type="NCBI Taxonomy" id="450380"/>
    <lineage>
        <taxon>Bacteria</taxon>
        <taxon>Bacillati</taxon>
        <taxon>Actinomycetota</taxon>
        <taxon>Actinomycetes</taxon>
        <taxon>Micrococcales</taxon>
        <taxon>Microbacteriaceae</taxon>
        <taxon>Microbacterium</taxon>
    </lineage>
</organism>
<feature type="compositionally biased region" description="Low complexity" evidence="1">
    <location>
        <begin position="1"/>
        <end position="10"/>
    </location>
</feature>